<sequence>MNTIETIAGLPLNENGRESPPKPPESHTDAVVQTVSDNERHFAVSRQKLPSGPDGMRSALAAFKVKAQDFFFTGVGRGQPPVTCWQPPYDVAALQCMPSEPSGGFWWLITNSLFIHCWLKYHIGWFKLLKQASQVFSDNNRSKLLSNSF</sequence>
<keyword evidence="3" id="KW-1185">Reference proteome</keyword>
<reference evidence="2 3" key="1">
    <citation type="journal article" date="2024" name="J Genomics">
        <title>Draft genome sequencing and assembly of Favolaschia claudopus CIRM-BRFM 2984 isolated from oak limbs.</title>
        <authorList>
            <person name="Navarro D."/>
            <person name="Drula E."/>
            <person name="Chaduli D."/>
            <person name="Cazenave R."/>
            <person name="Ahrendt S."/>
            <person name="Wang J."/>
            <person name="Lipzen A."/>
            <person name="Daum C."/>
            <person name="Barry K."/>
            <person name="Grigoriev I.V."/>
            <person name="Favel A."/>
            <person name="Rosso M.N."/>
            <person name="Martin F."/>
        </authorList>
    </citation>
    <scope>NUCLEOTIDE SEQUENCE [LARGE SCALE GENOMIC DNA]</scope>
    <source>
        <strain evidence="2 3">CIRM-BRFM 2984</strain>
    </source>
</reference>
<dbReference type="Proteomes" id="UP001362999">
    <property type="component" value="Unassembled WGS sequence"/>
</dbReference>
<accession>A0AAW0C0F9</accession>
<evidence type="ECO:0000256" key="1">
    <source>
        <dbReference type="SAM" id="MobiDB-lite"/>
    </source>
</evidence>
<evidence type="ECO:0000313" key="2">
    <source>
        <dbReference type="EMBL" id="KAK7031888.1"/>
    </source>
</evidence>
<comment type="caution">
    <text evidence="2">The sequence shown here is derived from an EMBL/GenBank/DDBJ whole genome shotgun (WGS) entry which is preliminary data.</text>
</comment>
<protein>
    <submittedName>
        <fullName evidence="2">Uncharacterized protein</fullName>
    </submittedName>
</protein>
<feature type="region of interest" description="Disordered" evidence="1">
    <location>
        <begin position="1"/>
        <end position="28"/>
    </location>
</feature>
<organism evidence="2 3">
    <name type="scientific">Favolaschia claudopus</name>
    <dbReference type="NCBI Taxonomy" id="2862362"/>
    <lineage>
        <taxon>Eukaryota</taxon>
        <taxon>Fungi</taxon>
        <taxon>Dikarya</taxon>
        <taxon>Basidiomycota</taxon>
        <taxon>Agaricomycotina</taxon>
        <taxon>Agaricomycetes</taxon>
        <taxon>Agaricomycetidae</taxon>
        <taxon>Agaricales</taxon>
        <taxon>Marasmiineae</taxon>
        <taxon>Mycenaceae</taxon>
        <taxon>Favolaschia</taxon>
    </lineage>
</organism>
<name>A0AAW0C0F9_9AGAR</name>
<evidence type="ECO:0000313" key="3">
    <source>
        <dbReference type="Proteomes" id="UP001362999"/>
    </source>
</evidence>
<dbReference type="EMBL" id="JAWWNJ010000024">
    <property type="protein sequence ID" value="KAK7031888.1"/>
    <property type="molecule type" value="Genomic_DNA"/>
</dbReference>
<feature type="compositionally biased region" description="Basic and acidic residues" evidence="1">
    <location>
        <begin position="15"/>
        <end position="28"/>
    </location>
</feature>
<dbReference type="AlphaFoldDB" id="A0AAW0C0F9"/>
<proteinExistence type="predicted"/>
<gene>
    <name evidence="2" type="ORF">R3P38DRAFT_3265845</name>
</gene>